<dbReference type="EMBL" id="CP054000">
    <property type="protein sequence ID" value="QKH79504.1"/>
    <property type="molecule type" value="Genomic_DNA"/>
</dbReference>
<evidence type="ECO:0000256" key="2">
    <source>
        <dbReference type="PROSITE-ProRule" id="PRU00626"/>
    </source>
</evidence>
<organism evidence="4 6">
    <name type="scientific">Finegoldia magna</name>
    <name type="common">Peptostreptococcus magnus</name>
    <dbReference type="NCBI Taxonomy" id="1260"/>
    <lineage>
        <taxon>Bacteria</taxon>
        <taxon>Bacillati</taxon>
        <taxon>Bacillota</taxon>
        <taxon>Tissierellia</taxon>
        <taxon>Tissierellales</taxon>
        <taxon>Peptoniphilaceae</taxon>
        <taxon>Finegoldia</taxon>
    </lineage>
</organism>
<dbReference type="InterPro" id="IPR001890">
    <property type="entry name" value="RNA-binding_CRM"/>
</dbReference>
<dbReference type="PROSITE" id="PS51295">
    <property type="entry name" value="CRM"/>
    <property type="match status" value="1"/>
</dbReference>
<evidence type="ECO:0000313" key="7">
    <source>
        <dbReference type="Proteomes" id="UP000502899"/>
    </source>
</evidence>
<dbReference type="Pfam" id="PF01985">
    <property type="entry name" value="CRS1_YhbY"/>
    <property type="match status" value="1"/>
</dbReference>
<name>A0A133N301_FINMA</name>
<gene>
    <name evidence="4" type="ORF">B9N56_01545</name>
    <name evidence="5" type="ORF">FOC70_03675</name>
</gene>
<reference evidence="4" key="1">
    <citation type="journal article" date="2017" name="J. Clin. Microbiol.">
        <title>Finegoldia magna Isolated from Orthopedic Joint Implant-Associated Infections.</title>
        <authorList>
            <person name="Soderquist B."/>
            <person name="Bjorklund S."/>
            <person name="Hellmark B."/>
            <person name="Jensen A."/>
            <person name="Bruggemann H."/>
        </authorList>
    </citation>
    <scope>NUCLEOTIDE SEQUENCE</scope>
    <source>
        <strain evidence="4">08T492</strain>
    </source>
</reference>
<dbReference type="GO" id="GO:0003723">
    <property type="term" value="F:RNA binding"/>
    <property type="evidence" value="ECO:0007669"/>
    <property type="project" value="UniProtKB-UniRule"/>
</dbReference>
<dbReference type="Gene3D" id="3.30.110.60">
    <property type="entry name" value="YhbY-like"/>
    <property type="match status" value="1"/>
</dbReference>
<keyword evidence="1 2" id="KW-0694">RNA-binding</keyword>
<reference evidence="5 7" key="3">
    <citation type="submission" date="2020-05" db="EMBL/GenBank/DDBJ databases">
        <title>FDA dAtabase for Regulatory Grade micrObial Sequences (FDA-ARGOS): Supporting development and validation of Infectious Disease Dx tests.</title>
        <authorList>
            <person name="Pederson C."/>
            <person name="Tallon L."/>
            <person name="Sadzewicz L."/>
            <person name="Zhao X."/>
            <person name="Vavikolanu K."/>
            <person name="Mehta A."/>
            <person name="Aluvathingal J."/>
            <person name="Nadendla S."/>
            <person name="Myers T."/>
            <person name="Yan Y."/>
            <person name="Sichtig H."/>
        </authorList>
    </citation>
    <scope>NUCLEOTIDE SEQUENCE [LARGE SCALE GENOMIC DNA]</scope>
    <source>
        <strain evidence="5 7">FDAARGOS_764</strain>
    </source>
</reference>
<evidence type="ECO:0000259" key="3">
    <source>
        <dbReference type="PROSITE" id="PS51295"/>
    </source>
</evidence>
<sequence length="96" mass="11164">MITPKQRAKLKKISHGYKPLVNIGKGGISENTLKQIDDTLNKREIMKIKILNNNLDDRDMLIDEILTKLDCEFVRYMGNILTIYRESENKVIDLDD</sequence>
<protein>
    <submittedName>
        <fullName evidence="4 5">RNA-binding protein</fullName>
    </submittedName>
</protein>
<evidence type="ECO:0000313" key="4">
    <source>
        <dbReference type="EMBL" id="OXZ39424.1"/>
    </source>
</evidence>
<evidence type="ECO:0000256" key="1">
    <source>
        <dbReference type="ARBA" id="ARBA00022884"/>
    </source>
</evidence>
<dbReference type="RefSeq" id="WP_002838847.1">
    <property type="nucleotide sequence ID" value="NZ_CAMPWK010000050.1"/>
</dbReference>
<dbReference type="SUPFAM" id="SSF75471">
    <property type="entry name" value="YhbY-like"/>
    <property type="match status" value="1"/>
</dbReference>
<dbReference type="AlphaFoldDB" id="A0A133N301"/>
<dbReference type="PANTHER" id="PTHR40065:SF3">
    <property type="entry name" value="RNA-BINDING PROTEIN YHBY"/>
    <property type="match status" value="1"/>
</dbReference>
<dbReference type="PANTHER" id="PTHR40065">
    <property type="entry name" value="RNA-BINDING PROTEIN YHBY"/>
    <property type="match status" value="1"/>
</dbReference>
<dbReference type="Proteomes" id="UP000502899">
    <property type="component" value="Chromosome"/>
</dbReference>
<dbReference type="SMART" id="SM01103">
    <property type="entry name" value="CRS1_YhbY"/>
    <property type="match status" value="1"/>
</dbReference>
<reference evidence="6" key="2">
    <citation type="submission" date="2017-04" db="EMBL/GenBank/DDBJ databases">
        <title>Finegoldia magna isolated from orthopedic joint implant-associated infections.</title>
        <authorList>
            <person name="Bjorklund S."/>
            <person name="Bruggemann H."/>
            <person name="Jensen A."/>
            <person name="Hellmark B."/>
            <person name="Soderquist B."/>
        </authorList>
    </citation>
    <scope>NUCLEOTIDE SEQUENCE [LARGE SCALE GENOMIC DNA]</scope>
    <source>
        <strain evidence="6">08T492</strain>
    </source>
</reference>
<dbReference type="Proteomes" id="UP000215361">
    <property type="component" value="Unassembled WGS sequence"/>
</dbReference>
<dbReference type="InterPro" id="IPR051925">
    <property type="entry name" value="RNA-binding_domain"/>
</dbReference>
<proteinExistence type="predicted"/>
<evidence type="ECO:0000313" key="6">
    <source>
        <dbReference type="Proteomes" id="UP000215361"/>
    </source>
</evidence>
<feature type="domain" description="CRM" evidence="3">
    <location>
        <begin position="1"/>
        <end position="96"/>
    </location>
</feature>
<accession>A0A133N301</accession>
<dbReference type="EMBL" id="NDYI01000005">
    <property type="protein sequence ID" value="OXZ39424.1"/>
    <property type="molecule type" value="Genomic_DNA"/>
</dbReference>
<dbReference type="InterPro" id="IPR035920">
    <property type="entry name" value="YhbY-like_sf"/>
</dbReference>
<evidence type="ECO:0000313" key="5">
    <source>
        <dbReference type="EMBL" id="QKH79504.1"/>
    </source>
</evidence>